<reference evidence="1" key="1">
    <citation type="submission" date="2021-01" db="EMBL/GenBank/DDBJ databases">
        <authorList>
            <person name="Corre E."/>
            <person name="Pelletier E."/>
            <person name="Niang G."/>
            <person name="Scheremetjew M."/>
            <person name="Finn R."/>
            <person name="Kale V."/>
            <person name="Holt S."/>
            <person name="Cochrane G."/>
            <person name="Meng A."/>
            <person name="Brown T."/>
            <person name="Cohen L."/>
        </authorList>
    </citation>
    <scope>NUCLEOTIDE SEQUENCE</scope>
    <source>
        <strain evidence="1">GSO104</strain>
    </source>
</reference>
<organism evidence="1">
    <name type="scientific">Ditylum brightwellii</name>
    <dbReference type="NCBI Taxonomy" id="49249"/>
    <lineage>
        <taxon>Eukaryota</taxon>
        <taxon>Sar</taxon>
        <taxon>Stramenopiles</taxon>
        <taxon>Ochrophyta</taxon>
        <taxon>Bacillariophyta</taxon>
        <taxon>Mediophyceae</taxon>
        <taxon>Lithodesmiophycidae</taxon>
        <taxon>Lithodesmiales</taxon>
        <taxon>Lithodesmiaceae</taxon>
        <taxon>Ditylum</taxon>
    </lineage>
</organism>
<dbReference type="AlphaFoldDB" id="A0A7S4VQJ1"/>
<protein>
    <submittedName>
        <fullName evidence="1">Uncharacterized protein</fullName>
    </submittedName>
</protein>
<sequence>MSPTNVRVIIGSQLKRRIMKSNSRQHHKRFESYAKWTSRGATRKKDTSNQTLSTVFSSVETDLNSYPDTNCRQESSRQRRRKNIVMEKLTTKMIPSFTNLTWRLRRFLQGKRYDRYKGKPVLIRSRTGYLA</sequence>
<accession>A0A7S4VQJ1</accession>
<gene>
    <name evidence="1" type="ORF">DBRI00130_LOCUS34295</name>
</gene>
<dbReference type="EMBL" id="HBNS01044243">
    <property type="protein sequence ID" value="CAE4643928.1"/>
    <property type="molecule type" value="Transcribed_RNA"/>
</dbReference>
<evidence type="ECO:0000313" key="1">
    <source>
        <dbReference type="EMBL" id="CAE4643928.1"/>
    </source>
</evidence>
<name>A0A7S4VQJ1_9STRA</name>
<proteinExistence type="predicted"/>